<accession>A0AAD5QA15</accession>
<evidence type="ECO:0000256" key="2">
    <source>
        <dbReference type="SAM" id="Phobius"/>
    </source>
</evidence>
<feature type="transmembrane region" description="Helical" evidence="2">
    <location>
        <begin position="441"/>
        <end position="460"/>
    </location>
</feature>
<evidence type="ECO:0000313" key="3">
    <source>
        <dbReference type="EMBL" id="KAJ0399660.1"/>
    </source>
</evidence>
<comment type="caution">
    <text evidence="3">The sequence shown here is derived from an EMBL/GenBank/DDBJ whole genome shotgun (WGS) entry which is preliminary data.</text>
</comment>
<protein>
    <recommendedName>
        <fullName evidence="5">Transmembrane protein</fullName>
    </recommendedName>
</protein>
<dbReference type="AlphaFoldDB" id="A0AAD5QA15"/>
<feature type="region of interest" description="Disordered" evidence="1">
    <location>
        <begin position="54"/>
        <end position="74"/>
    </location>
</feature>
<sequence length="700" mass="78288">MRLEDGANYVRGAVKLISHFGFAFECRAGPKSCAQESVMGAESYAVKAASFTAKSGNRKGSNSGNAAPRSSQKQKYPVRHAIHILRRIAIFAAAISYIYVSISAGYRSILVMRGVVDNSMAFVPYVSTLIPHYLGKTTIRESPLVKDILGDSTAPRSDSLFLLSESEVSYVNCTGVDTFNPAIYTNELMRRTFAKLVAETSYNFTFLLDTELIMPVIDCTTGSIIFADDSATRTYYLLRSKSDPNDVYILTVSYSTQDYSLPEEHQVGAAASIAITLLGLNSESFWELESIPKDSTTEAPRVVLTACRTGFFVNAETEQCNVKNLNWDLSQDPIESMKVWPWSGYTTVRDSWAWVHCIHFFFAADTLFNLMVLLLVMFRNYRQGKIWVGDAFVSVSSTLILRGALVFVTWIVNGFWTLMEFCLQESNQMADVQRIFAYPEIIHADLLTFYLSLAGILGFITRERIDPALAVFLFEIGFSQRQPIAQWFPKITEVAGAFASYDYLLALIDVAPKYLTLTPMRLWTMHPLPHKDLEFIFATLFPCFASFILIIVYVPIRKLHTAYFPPPRITGSRVTGASTEGEALLSWKGSLTIFEVATGAPLQNRVGLVSDYDNCIYIKGMKYASADGVYCNGYVVASGKYLVSTDDLLAILLMVITRVRFKNVYVYEVNGHTVQQTARLVYPQTMSLRDLSHLNISVLS</sequence>
<feature type="transmembrane region" description="Helical" evidence="2">
    <location>
        <begin position="352"/>
        <end position="378"/>
    </location>
</feature>
<keyword evidence="2" id="KW-1133">Transmembrane helix</keyword>
<gene>
    <name evidence="3" type="ORF">P43SY_005266</name>
</gene>
<keyword evidence="2" id="KW-0472">Membrane</keyword>
<reference evidence="3" key="1">
    <citation type="submission" date="2021-12" db="EMBL/GenBank/DDBJ databases">
        <title>Prjna785345.</title>
        <authorList>
            <person name="Rujirawat T."/>
            <person name="Krajaejun T."/>
        </authorList>
    </citation>
    <scope>NUCLEOTIDE SEQUENCE</scope>
    <source>
        <strain evidence="3">Pi057C3</strain>
    </source>
</reference>
<organism evidence="3 4">
    <name type="scientific">Pythium insidiosum</name>
    <name type="common">Pythiosis disease agent</name>
    <dbReference type="NCBI Taxonomy" id="114742"/>
    <lineage>
        <taxon>Eukaryota</taxon>
        <taxon>Sar</taxon>
        <taxon>Stramenopiles</taxon>
        <taxon>Oomycota</taxon>
        <taxon>Peronosporomycetes</taxon>
        <taxon>Pythiales</taxon>
        <taxon>Pythiaceae</taxon>
        <taxon>Pythium</taxon>
    </lineage>
</organism>
<feature type="transmembrane region" description="Helical" evidence="2">
    <location>
        <begin position="399"/>
        <end position="419"/>
    </location>
</feature>
<feature type="transmembrane region" description="Helical" evidence="2">
    <location>
        <begin position="535"/>
        <end position="556"/>
    </location>
</feature>
<keyword evidence="2" id="KW-0812">Transmembrane</keyword>
<dbReference type="Proteomes" id="UP001209570">
    <property type="component" value="Unassembled WGS sequence"/>
</dbReference>
<dbReference type="EMBL" id="JAKCXM010000175">
    <property type="protein sequence ID" value="KAJ0399660.1"/>
    <property type="molecule type" value="Genomic_DNA"/>
</dbReference>
<keyword evidence="4" id="KW-1185">Reference proteome</keyword>
<evidence type="ECO:0000256" key="1">
    <source>
        <dbReference type="SAM" id="MobiDB-lite"/>
    </source>
</evidence>
<feature type="transmembrane region" description="Helical" evidence="2">
    <location>
        <begin position="84"/>
        <end position="106"/>
    </location>
</feature>
<proteinExistence type="predicted"/>
<evidence type="ECO:0008006" key="5">
    <source>
        <dbReference type="Google" id="ProtNLM"/>
    </source>
</evidence>
<evidence type="ECO:0000313" key="4">
    <source>
        <dbReference type="Proteomes" id="UP001209570"/>
    </source>
</evidence>
<name>A0AAD5QA15_PYTIN</name>